<dbReference type="PANTHER" id="PTHR45747:SF4">
    <property type="entry name" value="HISTONE-LYSINE N-METHYLTRANSFERASE E(Z)"/>
    <property type="match status" value="1"/>
</dbReference>
<dbReference type="SMART" id="SM00317">
    <property type="entry name" value="SET"/>
    <property type="match status" value="1"/>
</dbReference>
<dbReference type="SUPFAM" id="SSF82199">
    <property type="entry name" value="SET domain"/>
    <property type="match status" value="1"/>
</dbReference>
<sequence>SSDSDIEEIINYRRFVNAANLPEYIGVEHHGTQLPKPPAEFKAKWWVNNTYATSWEKRRPFYPCSHEGPCDKAQCRCYMENINCEKTCACSSSCNRRFPGCSCAQTAGGRRVCGTDKCLCQQMNRECDADLCGSCGAIEILDPVNRYNEDVIKGKCCNVAIQRGVPKKTLLGHSEVHGFGLYTGEDVRKEDFLGEYKGEVIALGEANRRGIIYEKKQTMYLFSLNKKQEVDSTHVGNKTRFINNADPRFTNCYAKNRLCNTVSRIGMFANTDIKAGTELFFNYSYPKEQTKYFKEP</sequence>
<feature type="domain" description="CXC" evidence="8">
    <location>
        <begin position="42"/>
        <end position="152"/>
    </location>
</feature>
<dbReference type="PROSITE" id="PS51633">
    <property type="entry name" value="CXC"/>
    <property type="match status" value="1"/>
</dbReference>
<dbReference type="InterPro" id="IPR041355">
    <property type="entry name" value="Pre-SET_CXC"/>
</dbReference>
<evidence type="ECO:0000259" key="7">
    <source>
        <dbReference type="PROSITE" id="PS50280"/>
    </source>
</evidence>
<feature type="non-terminal residue" evidence="9">
    <location>
        <position position="296"/>
    </location>
</feature>
<feature type="domain" description="SET" evidence="7">
    <location>
        <begin position="167"/>
        <end position="284"/>
    </location>
</feature>
<dbReference type="EMBL" id="ML987190">
    <property type="protein sequence ID" value="KAF2254921.1"/>
    <property type="molecule type" value="Genomic_DNA"/>
</dbReference>
<reference evidence="9" key="1">
    <citation type="journal article" date="2020" name="Stud. Mycol.">
        <title>101 Dothideomycetes genomes: a test case for predicting lifestyles and emergence of pathogens.</title>
        <authorList>
            <person name="Haridas S."/>
            <person name="Albert R."/>
            <person name="Binder M."/>
            <person name="Bloem J."/>
            <person name="Labutti K."/>
            <person name="Salamov A."/>
            <person name="Andreopoulos B."/>
            <person name="Baker S."/>
            <person name="Barry K."/>
            <person name="Bills G."/>
            <person name="Bluhm B."/>
            <person name="Cannon C."/>
            <person name="Castanera R."/>
            <person name="Culley D."/>
            <person name="Daum C."/>
            <person name="Ezra D."/>
            <person name="Gonzalez J."/>
            <person name="Henrissat B."/>
            <person name="Kuo A."/>
            <person name="Liang C."/>
            <person name="Lipzen A."/>
            <person name="Lutzoni F."/>
            <person name="Magnuson J."/>
            <person name="Mondo S."/>
            <person name="Nolan M."/>
            <person name="Ohm R."/>
            <person name="Pangilinan J."/>
            <person name="Park H.-J."/>
            <person name="Ramirez L."/>
            <person name="Alfaro M."/>
            <person name="Sun H."/>
            <person name="Tritt A."/>
            <person name="Yoshinaga Y."/>
            <person name="Zwiers L.-H."/>
            <person name="Turgeon B."/>
            <person name="Goodwin S."/>
            <person name="Spatafora J."/>
            <person name="Crous P."/>
            <person name="Grigoriev I."/>
        </authorList>
    </citation>
    <scope>NUCLEOTIDE SEQUENCE</scope>
    <source>
        <strain evidence="9">CBS 122368</strain>
    </source>
</reference>
<keyword evidence="3" id="KW-0949">S-adenosyl-L-methionine</keyword>
<evidence type="ECO:0000256" key="2">
    <source>
        <dbReference type="ARBA" id="ARBA00022679"/>
    </source>
</evidence>
<evidence type="ECO:0000313" key="9">
    <source>
        <dbReference type="EMBL" id="KAF2254921.1"/>
    </source>
</evidence>
<gene>
    <name evidence="9" type="ORF">BU26DRAFT_394814</name>
</gene>
<evidence type="ECO:0000256" key="4">
    <source>
        <dbReference type="ARBA" id="ARBA00023015"/>
    </source>
</evidence>
<evidence type="ECO:0000256" key="5">
    <source>
        <dbReference type="ARBA" id="ARBA00023163"/>
    </source>
</evidence>
<evidence type="ECO:0000256" key="1">
    <source>
        <dbReference type="ARBA" id="ARBA00022603"/>
    </source>
</evidence>
<accession>A0A6A6IWK0</accession>
<dbReference type="Pfam" id="PF18264">
    <property type="entry name" value="preSET_CXC"/>
    <property type="match status" value="1"/>
</dbReference>
<comment type="catalytic activity">
    <reaction evidence="6">
        <text>L-lysyl(27)-[histone H3] + 3 S-adenosyl-L-methionine = N(6),N(6),N(6)-trimethyl-L-lysyl(27)-[histone H3] + 3 S-adenosyl-L-homocysteine + 3 H(+)</text>
        <dbReference type="Rhea" id="RHEA:60292"/>
        <dbReference type="Rhea" id="RHEA-COMP:15535"/>
        <dbReference type="Rhea" id="RHEA-COMP:15548"/>
        <dbReference type="ChEBI" id="CHEBI:15378"/>
        <dbReference type="ChEBI" id="CHEBI:29969"/>
        <dbReference type="ChEBI" id="CHEBI:57856"/>
        <dbReference type="ChEBI" id="CHEBI:59789"/>
        <dbReference type="ChEBI" id="CHEBI:61961"/>
        <dbReference type="EC" id="2.1.1.356"/>
    </reaction>
</comment>
<dbReference type="GeneID" id="54576066"/>
<dbReference type="Gene3D" id="2.170.270.10">
    <property type="entry name" value="SET domain"/>
    <property type="match status" value="1"/>
</dbReference>
<dbReference type="AlphaFoldDB" id="A0A6A6IWK0"/>
<proteinExistence type="predicted"/>
<dbReference type="RefSeq" id="XP_033689925.1">
    <property type="nucleotide sequence ID" value="XM_033822736.1"/>
</dbReference>
<feature type="non-terminal residue" evidence="9">
    <location>
        <position position="1"/>
    </location>
</feature>
<protein>
    <submittedName>
        <fullName evidence="9">SET domain-containing protein</fullName>
    </submittedName>
</protein>
<evidence type="ECO:0000313" key="10">
    <source>
        <dbReference type="Proteomes" id="UP000800094"/>
    </source>
</evidence>
<dbReference type="Proteomes" id="UP000800094">
    <property type="component" value="Unassembled WGS sequence"/>
</dbReference>
<dbReference type="GO" id="GO:0140951">
    <property type="term" value="F:histone H3K27 trimethyltransferase activity"/>
    <property type="evidence" value="ECO:0007669"/>
    <property type="project" value="UniProtKB-EC"/>
</dbReference>
<dbReference type="InterPro" id="IPR046341">
    <property type="entry name" value="SET_dom_sf"/>
</dbReference>
<evidence type="ECO:0000259" key="8">
    <source>
        <dbReference type="PROSITE" id="PS51633"/>
    </source>
</evidence>
<dbReference type="InterPro" id="IPR001214">
    <property type="entry name" value="SET_dom"/>
</dbReference>
<keyword evidence="1" id="KW-0489">Methyltransferase</keyword>
<name>A0A6A6IWK0_9PLEO</name>
<keyword evidence="5" id="KW-0804">Transcription</keyword>
<keyword evidence="2" id="KW-0808">Transferase</keyword>
<dbReference type="OrthoDB" id="6141102at2759"/>
<dbReference type="InterPro" id="IPR026489">
    <property type="entry name" value="CXC_dom"/>
</dbReference>
<dbReference type="GO" id="GO:0003682">
    <property type="term" value="F:chromatin binding"/>
    <property type="evidence" value="ECO:0007669"/>
    <property type="project" value="TreeGrafter"/>
</dbReference>
<evidence type="ECO:0000256" key="6">
    <source>
        <dbReference type="ARBA" id="ARBA00048568"/>
    </source>
</evidence>
<dbReference type="InterPro" id="IPR045318">
    <property type="entry name" value="EZH1/2-like"/>
</dbReference>
<dbReference type="Pfam" id="PF00856">
    <property type="entry name" value="SET"/>
    <property type="match status" value="1"/>
</dbReference>
<dbReference type="PROSITE" id="PS50280">
    <property type="entry name" value="SET"/>
    <property type="match status" value="1"/>
</dbReference>
<keyword evidence="10" id="KW-1185">Reference proteome</keyword>
<keyword evidence="4" id="KW-0805">Transcription regulation</keyword>
<dbReference type="GO" id="GO:0005634">
    <property type="term" value="C:nucleus"/>
    <property type="evidence" value="ECO:0007669"/>
    <property type="project" value="TreeGrafter"/>
</dbReference>
<dbReference type="PANTHER" id="PTHR45747">
    <property type="entry name" value="HISTONE-LYSINE N-METHYLTRANSFERASE E(Z)"/>
    <property type="match status" value="1"/>
</dbReference>
<organism evidence="9 10">
    <name type="scientific">Trematosphaeria pertusa</name>
    <dbReference type="NCBI Taxonomy" id="390896"/>
    <lineage>
        <taxon>Eukaryota</taxon>
        <taxon>Fungi</taxon>
        <taxon>Dikarya</taxon>
        <taxon>Ascomycota</taxon>
        <taxon>Pezizomycotina</taxon>
        <taxon>Dothideomycetes</taxon>
        <taxon>Pleosporomycetidae</taxon>
        <taxon>Pleosporales</taxon>
        <taxon>Massarineae</taxon>
        <taxon>Trematosphaeriaceae</taxon>
        <taxon>Trematosphaeria</taxon>
    </lineage>
</organism>
<dbReference type="GO" id="GO:0031507">
    <property type="term" value="P:heterochromatin formation"/>
    <property type="evidence" value="ECO:0007669"/>
    <property type="project" value="TreeGrafter"/>
</dbReference>
<dbReference type="GO" id="GO:0032259">
    <property type="term" value="P:methylation"/>
    <property type="evidence" value="ECO:0007669"/>
    <property type="project" value="UniProtKB-KW"/>
</dbReference>
<evidence type="ECO:0000256" key="3">
    <source>
        <dbReference type="ARBA" id="ARBA00022691"/>
    </source>
</evidence>